<dbReference type="GO" id="GO:0033204">
    <property type="term" value="F:ribonuclease P RNA binding"/>
    <property type="evidence" value="ECO:0007669"/>
    <property type="project" value="TreeGrafter"/>
</dbReference>
<feature type="region of interest" description="Disordered" evidence="1">
    <location>
        <begin position="220"/>
        <end position="270"/>
    </location>
</feature>
<dbReference type="GO" id="GO:0004526">
    <property type="term" value="F:ribonuclease P activity"/>
    <property type="evidence" value="ECO:0007669"/>
    <property type="project" value="TreeGrafter"/>
</dbReference>
<dbReference type="GO" id="GO:0000172">
    <property type="term" value="C:ribonuclease MRP complex"/>
    <property type="evidence" value="ECO:0007669"/>
    <property type="project" value="InterPro"/>
</dbReference>
<reference evidence="3" key="1">
    <citation type="submission" date="2020-03" db="EMBL/GenBank/DDBJ databases">
        <authorList>
            <person name="Weist P."/>
        </authorList>
    </citation>
    <scope>NUCLEOTIDE SEQUENCE</scope>
</reference>
<dbReference type="PANTHER" id="PTHR46948">
    <property type="entry name" value="RIBONUCLEASE P PROTEIN SUBUNIT P38"/>
    <property type="match status" value="1"/>
</dbReference>
<dbReference type="GO" id="GO:0005655">
    <property type="term" value="C:nucleolar ribonuclease P complex"/>
    <property type="evidence" value="ECO:0007669"/>
    <property type="project" value="InterPro"/>
</dbReference>
<evidence type="ECO:0000259" key="2">
    <source>
        <dbReference type="Pfam" id="PF01248"/>
    </source>
</evidence>
<dbReference type="GO" id="GO:0001682">
    <property type="term" value="P:tRNA 5'-leader removal"/>
    <property type="evidence" value="ECO:0007669"/>
    <property type="project" value="InterPro"/>
</dbReference>
<proteinExistence type="predicted"/>
<feature type="compositionally biased region" description="Basic and acidic residues" evidence="1">
    <location>
        <begin position="248"/>
        <end position="260"/>
    </location>
</feature>
<dbReference type="InterPro" id="IPR042848">
    <property type="entry name" value="Rpp38"/>
</dbReference>
<dbReference type="PANTHER" id="PTHR46948:SF1">
    <property type="entry name" value="RIBONUCLEASE P PROTEIN SUBUNIT P38"/>
    <property type="match status" value="1"/>
</dbReference>
<dbReference type="SUPFAM" id="SSF55315">
    <property type="entry name" value="L30e-like"/>
    <property type="match status" value="1"/>
</dbReference>
<feature type="compositionally biased region" description="Acidic residues" evidence="1">
    <location>
        <begin position="238"/>
        <end position="247"/>
    </location>
</feature>
<accession>A0A9N7TWU9</accession>
<dbReference type="InterPro" id="IPR029064">
    <property type="entry name" value="Ribosomal_eL30-like_sf"/>
</dbReference>
<dbReference type="InterPro" id="IPR004038">
    <property type="entry name" value="Ribosomal_eL8/eL30/eS12/Gad45"/>
</dbReference>
<name>A0A9N7TWU9_PLEPL</name>
<feature type="compositionally biased region" description="Polar residues" evidence="1">
    <location>
        <begin position="21"/>
        <end position="31"/>
    </location>
</feature>
<protein>
    <recommendedName>
        <fullName evidence="2">Ribosomal protein eL8/eL30/eS12/Gadd45 domain-containing protein</fullName>
    </recommendedName>
</protein>
<dbReference type="AlphaFoldDB" id="A0A9N7TWU9"/>
<dbReference type="GO" id="GO:0001650">
    <property type="term" value="C:fibrillar center"/>
    <property type="evidence" value="ECO:0007669"/>
    <property type="project" value="TreeGrafter"/>
</dbReference>
<evidence type="ECO:0000313" key="4">
    <source>
        <dbReference type="Proteomes" id="UP001153269"/>
    </source>
</evidence>
<feature type="domain" description="Ribosomal protein eL8/eL30/eS12/Gadd45" evidence="2">
    <location>
        <begin position="112"/>
        <end position="168"/>
    </location>
</feature>
<evidence type="ECO:0000313" key="3">
    <source>
        <dbReference type="EMBL" id="CAB1420098.1"/>
    </source>
</evidence>
<dbReference type="Pfam" id="PF01248">
    <property type="entry name" value="Ribosomal_L7Ae"/>
    <property type="match status" value="1"/>
</dbReference>
<evidence type="ECO:0000256" key="1">
    <source>
        <dbReference type="SAM" id="MobiDB-lite"/>
    </source>
</evidence>
<dbReference type="Proteomes" id="UP001153269">
    <property type="component" value="Unassembled WGS sequence"/>
</dbReference>
<dbReference type="Gene3D" id="3.30.1330.30">
    <property type="match status" value="1"/>
</dbReference>
<organism evidence="3 4">
    <name type="scientific">Pleuronectes platessa</name>
    <name type="common">European plaice</name>
    <dbReference type="NCBI Taxonomy" id="8262"/>
    <lineage>
        <taxon>Eukaryota</taxon>
        <taxon>Metazoa</taxon>
        <taxon>Chordata</taxon>
        <taxon>Craniata</taxon>
        <taxon>Vertebrata</taxon>
        <taxon>Euteleostomi</taxon>
        <taxon>Actinopterygii</taxon>
        <taxon>Neopterygii</taxon>
        <taxon>Teleostei</taxon>
        <taxon>Neoteleostei</taxon>
        <taxon>Acanthomorphata</taxon>
        <taxon>Carangaria</taxon>
        <taxon>Pleuronectiformes</taxon>
        <taxon>Pleuronectoidei</taxon>
        <taxon>Pleuronectidae</taxon>
        <taxon>Pleuronectes</taxon>
    </lineage>
</organism>
<keyword evidence="4" id="KW-1185">Reference proteome</keyword>
<gene>
    <name evidence="3" type="ORF">PLEPLA_LOCUS7973</name>
</gene>
<feature type="region of interest" description="Disordered" evidence="1">
    <location>
        <begin position="1"/>
        <end position="31"/>
    </location>
</feature>
<dbReference type="EMBL" id="CADEAL010000434">
    <property type="protein sequence ID" value="CAB1420098.1"/>
    <property type="molecule type" value="Genomic_DNA"/>
</dbReference>
<comment type="caution">
    <text evidence="3">The sequence shown here is derived from an EMBL/GenBank/DDBJ whole genome shotgun (WGS) entry which is preliminary data.</text>
</comment>
<sequence length="297" mass="32140">MTTQKKLGKKEIKRPPPGKTSLASPFTPTWSPLPQEDMQFILQTLKDKLFSMGFEKKEVKIFRPWRKKKKEQESAAAAVTPEPIAAAAAAAAETPEPVAQVQDSSKNGWTDVAARRQLAIGINEVTKALERNELRLVLVCKSVKPNHMTSHLIPLSATRGVPACQVPRLSQSVSEPLGLKSVLALGFRRCASRDEDIFTDTVDAIKPRVPPLNIAWLPGAAPPGAAPPGGAAAVTPDDPADMEDEAEAGEKGGQKRKLESETEVVTESPSSWTLQPLIVKRVVANPAKKKKKSRLSN</sequence>